<dbReference type="InterPro" id="IPR016163">
    <property type="entry name" value="Ald_DH_C"/>
</dbReference>
<keyword evidence="2 8" id="KW-0560">Oxidoreductase</keyword>
<dbReference type="FunFam" id="3.40.50.1970:FF:000003">
    <property type="entry name" value="Alcohol dehydrogenase, iron-containing"/>
    <property type="match status" value="1"/>
</dbReference>
<dbReference type="HOGENOM" id="CLU_007207_1_0_11"/>
<dbReference type="InterPro" id="IPR034789">
    <property type="entry name" value="AAD_C"/>
</dbReference>
<dbReference type="GO" id="GO:0015976">
    <property type="term" value="P:carbon utilization"/>
    <property type="evidence" value="ECO:0007669"/>
    <property type="project" value="InterPro"/>
</dbReference>
<accession>I4BFE0</accession>
<keyword evidence="13" id="KW-1185">Reference proteome</keyword>
<dbReference type="GO" id="GO:0008774">
    <property type="term" value="F:acetaldehyde dehydrogenase (acetylating) activity"/>
    <property type="evidence" value="ECO:0007669"/>
    <property type="project" value="UniProtKB-UniRule"/>
</dbReference>
<dbReference type="EMBL" id="CP003053">
    <property type="protein sequence ID" value="AFM15997.1"/>
    <property type="molecule type" value="Genomic_DNA"/>
</dbReference>
<feature type="domain" description="Aldehyde dehydrogenase" evidence="9">
    <location>
        <begin position="6"/>
        <end position="417"/>
    </location>
</feature>
<dbReference type="eggNOG" id="COG1454">
    <property type="taxonomic scope" value="Bacteria"/>
</dbReference>
<protein>
    <recommendedName>
        <fullName evidence="8">Aldehyde-alcohol dehydrogenase</fullName>
    </recommendedName>
</protein>
<evidence type="ECO:0000259" key="9">
    <source>
        <dbReference type="Pfam" id="PF00171"/>
    </source>
</evidence>
<evidence type="ECO:0000256" key="8">
    <source>
        <dbReference type="PIRNR" id="PIRNR000111"/>
    </source>
</evidence>
<dbReference type="InterPro" id="IPR001670">
    <property type="entry name" value="ADH_Fe/GldA"/>
</dbReference>
<name>I4BFE0_MYCCN</name>
<comment type="similarity">
    <text evidence="6 8">In the N-terminal section; belongs to the aldehyde dehydrogenase family.</text>
</comment>
<dbReference type="InterPro" id="IPR016161">
    <property type="entry name" value="Ald_DH/histidinol_DH"/>
</dbReference>
<dbReference type="CDD" id="cd07122">
    <property type="entry name" value="ALDH_F20_ACDH"/>
    <property type="match status" value="1"/>
</dbReference>
<feature type="domain" description="Alcohol dehydrogenase iron-type/glycerol dehydrogenase GldA" evidence="10">
    <location>
        <begin position="471"/>
        <end position="642"/>
    </location>
</feature>
<dbReference type="PROSITE" id="PS00913">
    <property type="entry name" value="ADH_IRON_1"/>
    <property type="match status" value="1"/>
</dbReference>
<dbReference type="Pfam" id="PF00171">
    <property type="entry name" value="Aldedh"/>
    <property type="match status" value="1"/>
</dbReference>
<evidence type="ECO:0000313" key="12">
    <source>
        <dbReference type="EMBL" id="AFM15997.1"/>
    </source>
</evidence>
<dbReference type="PIRSF" id="PIRSF000111">
    <property type="entry name" value="ALDH_ADH"/>
    <property type="match status" value="1"/>
</dbReference>
<evidence type="ECO:0000256" key="2">
    <source>
        <dbReference type="ARBA" id="ARBA00023002"/>
    </source>
</evidence>
<evidence type="ECO:0000256" key="1">
    <source>
        <dbReference type="ARBA" id="ARBA00001954"/>
    </source>
</evidence>
<dbReference type="Gene3D" id="3.40.50.1970">
    <property type="match status" value="1"/>
</dbReference>
<dbReference type="KEGG" id="mcb:Mycch_1189"/>
<dbReference type="InterPro" id="IPR039697">
    <property type="entry name" value="Alcohol_dehydrogenase_Fe"/>
</dbReference>
<keyword evidence="4" id="KW-0520">NAD</keyword>
<dbReference type="InterPro" id="IPR056798">
    <property type="entry name" value="ADH_Fe_C"/>
</dbReference>
<comment type="cofactor">
    <cofactor evidence="1">
        <name>Fe(2+)</name>
        <dbReference type="ChEBI" id="CHEBI:29033"/>
    </cofactor>
</comment>
<dbReference type="GO" id="GO:0046872">
    <property type="term" value="F:metal ion binding"/>
    <property type="evidence" value="ECO:0007669"/>
    <property type="project" value="InterPro"/>
</dbReference>
<evidence type="ECO:0000256" key="3">
    <source>
        <dbReference type="ARBA" id="ARBA00023004"/>
    </source>
</evidence>
<evidence type="ECO:0000313" key="13">
    <source>
        <dbReference type="Proteomes" id="UP000006057"/>
    </source>
</evidence>
<evidence type="ECO:0000259" key="10">
    <source>
        <dbReference type="Pfam" id="PF00465"/>
    </source>
</evidence>
<feature type="domain" description="Fe-containing alcohol dehydrogenase-like C-terminal" evidence="11">
    <location>
        <begin position="653"/>
        <end position="861"/>
    </location>
</feature>
<dbReference type="SUPFAM" id="SSF53720">
    <property type="entry name" value="ALDH-like"/>
    <property type="match status" value="1"/>
</dbReference>
<gene>
    <name evidence="12" type="ordered locus">Mycch_1189</name>
</gene>
<dbReference type="PANTHER" id="PTHR11496:SF83">
    <property type="entry name" value="HYDROXYACID-OXOACID TRANSHYDROGENASE, MITOCHONDRIAL"/>
    <property type="match status" value="1"/>
</dbReference>
<evidence type="ECO:0000259" key="11">
    <source>
        <dbReference type="Pfam" id="PF25137"/>
    </source>
</evidence>
<dbReference type="InterPro" id="IPR016162">
    <property type="entry name" value="Ald_DH_N"/>
</dbReference>
<dbReference type="OrthoDB" id="323926at2"/>
<dbReference type="NCBIfam" id="NF010378">
    <property type="entry name" value="PRK13805.1"/>
    <property type="match status" value="1"/>
</dbReference>
<dbReference type="CDD" id="cd08178">
    <property type="entry name" value="AAD_C"/>
    <property type="match status" value="1"/>
</dbReference>
<dbReference type="GO" id="GO:0004022">
    <property type="term" value="F:alcohol dehydrogenase (NAD+) activity"/>
    <property type="evidence" value="ECO:0007669"/>
    <property type="project" value="UniProtKB-UniRule"/>
</dbReference>
<dbReference type="InterPro" id="IPR012079">
    <property type="entry name" value="Bifunc_Ald-ADH"/>
</dbReference>
<proteinExistence type="inferred from homology"/>
<keyword evidence="5" id="KW-0511">Multifunctional enzyme</keyword>
<dbReference type="SUPFAM" id="SSF56796">
    <property type="entry name" value="Dehydroquinate synthase-like"/>
    <property type="match status" value="1"/>
</dbReference>
<dbReference type="RefSeq" id="WP_014814480.1">
    <property type="nucleotide sequence ID" value="NC_018027.1"/>
</dbReference>
<dbReference type="FunFam" id="1.20.1090.10:FF:000001">
    <property type="entry name" value="Aldehyde-alcohol dehydrogenase"/>
    <property type="match status" value="1"/>
</dbReference>
<dbReference type="Gene3D" id="1.20.1090.10">
    <property type="entry name" value="Dehydroquinate synthase-like - alpha domain"/>
    <property type="match status" value="1"/>
</dbReference>
<dbReference type="InterPro" id="IPR018211">
    <property type="entry name" value="ADH_Fe_CS"/>
</dbReference>
<dbReference type="Pfam" id="PF25137">
    <property type="entry name" value="ADH_Fe_C"/>
    <property type="match status" value="1"/>
</dbReference>
<evidence type="ECO:0000256" key="7">
    <source>
        <dbReference type="ARBA" id="ARBA00035645"/>
    </source>
</evidence>
<dbReference type="Gene3D" id="3.40.309.10">
    <property type="entry name" value="Aldehyde Dehydrogenase, Chain A, domain 2"/>
    <property type="match status" value="1"/>
</dbReference>
<evidence type="ECO:0000256" key="6">
    <source>
        <dbReference type="ARBA" id="ARBA00035641"/>
    </source>
</evidence>
<dbReference type="PATRIC" id="fig|710421.3.peg.1198"/>
<dbReference type="Proteomes" id="UP000006057">
    <property type="component" value="Chromosome"/>
</dbReference>
<dbReference type="PANTHER" id="PTHR11496">
    <property type="entry name" value="ALCOHOL DEHYDROGENASE"/>
    <property type="match status" value="1"/>
</dbReference>
<reference evidence="12 13" key="1">
    <citation type="submission" date="2012-06" db="EMBL/GenBank/DDBJ databases">
        <title>Complete sequence of chromosome of Mycobacterium chubuense NBB4.</title>
        <authorList>
            <consortium name="US DOE Joint Genome Institute"/>
            <person name="Lucas S."/>
            <person name="Han J."/>
            <person name="Lapidus A."/>
            <person name="Cheng J.-F."/>
            <person name="Goodwin L."/>
            <person name="Pitluck S."/>
            <person name="Peters L."/>
            <person name="Mikhailova N."/>
            <person name="Teshima H."/>
            <person name="Detter J.C."/>
            <person name="Han C."/>
            <person name="Tapia R."/>
            <person name="Land M."/>
            <person name="Hauser L."/>
            <person name="Kyrpides N."/>
            <person name="Ivanova N."/>
            <person name="Pagani I."/>
            <person name="Mattes T."/>
            <person name="Holmes A."/>
            <person name="Rutledge P."/>
            <person name="Paulsen I."/>
            <person name="Coleman N."/>
            <person name="Woyke T."/>
        </authorList>
    </citation>
    <scope>NUCLEOTIDE SEQUENCE [LARGE SCALE GENOMIC DNA]</scope>
    <source>
        <strain evidence="12 13">NBB4</strain>
    </source>
</reference>
<dbReference type="AlphaFoldDB" id="I4BFE0"/>
<dbReference type="eggNOG" id="COG1012">
    <property type="taxonomic scope" value="Bacteria"/>
</dbReference>
<dbReference type="InterPro" id="IPR015590">
    <property type="entry name" value="Aldehyde_DH_dom"/>
</dbReference>
<dbReference type="GO" id="GO:0006066">
    <property type="term" value="P:alcohol metabolic process"/>
    <property type="evidence" value="ECO:0007669"/>
    <property type="project" value="InterPro"/>
</dbReference>
<sequence length="879" mass="93986">MTRTHSTHHVTTDAPEATRTQEVDAIVDAAAGAAREFRKLDQAQVDAIVEAMVRAGLRSAAELAAVAISETGFGVFEDKVVKNYVATEFLHDYLRDKKSVGLIDEDIENNIRYVAEPIGVVLAITPVTNPTSTVLFKAIVAAKTRNAIVFRPSPYAVRCCERSVEILREAAEAAGMPPGALQVIPDAAHEVTHYLFTHPKVDFVWVTGGPKIVALANASGKPGISVGPGNAPIYLHKTADIKGAVVDILISKTFDSSVICPAEQTCVIDDEIYDEVIAEFERMGARLLTGEEADKIAQFAFGCGDKVALDAVGQKASELAARAGFTVSPTTKVLLAPLPSDLDALAAHPLVAEKLMPVLGVVRARSVQHGIDVAVLVTEHGGLGHTSAIYANDEDVVDAYSLAVRTGRILVNAPTAVGALGGIYNNLTPTFSLGCGTWGGSSTTENVNYRQLLNIKTVAHRRTPPQWFRVPSNTYFNEGALDNLRDLDAEIAVVVTDALTEERGVVDQLRSRLPAHHVHVFSEVTPEPDESVIRDGVALLERAEPAVLIAVGGGSVLDAAKAMRLFYEHPEKSLDELTMPFLDPRKRVADFPTDHHRLQLVAIPTTSGTGSEVSPAAVLTVGGRKETLVDYSLVPDLAIVDPVLTSSMPPALTADTGVDALTHALEAVISIFASSYTDALCAQAIRLIFSALPRAYADPGDMSARTDMSNAATLAGLAFSNAFVGTNHALAHAVGAKFKIAHGRANGIFLPHVLRYNCSLPTKFMPAPGYSAYVVPEKYAQIGQLVFGGHEPEDSRQRLFHAVEDLLDRLDMPRSLAEYGIGEDEFLAALPELAMTAFEDLSNRTNPRMPLVSEITTLLRQGYYGSAEPPADAGAEPTS</sequence>
<evidence type="ECO:0000256" key="4">
    <source>
        <dbReference type="ARBA" id="ARBA00023027"/>
    </source>
</evidence>
<dbReference type="Gene3D" id="3.40.605.10">
    <property type="entry name" value="Aldehyde Dehydrogenase, Chain A, domain 1"/>
    <property type="match status" value="1"/>
</dbReference>
<dbReference type="STRING" id="710421.Mycch_1189"/>
<dbReference type="Pfam" id="PF00465">
    <property type="entry name" value="Fe-ADH"/>
    <property type="match status" value="1"/>
</dbReference>
<evidence type="ECO:0000256" key="5">
    <source>
        <dbReference type="ARBA" id="ARBA00023268"/>
    </source>
</evidence>
<comment type="similarity">
    <text evidence="7 8">In the C-terminal section; belongs to the iron-containing alcohol dehydrogenase family.</text>
</comment>
<organism evidence="12 13">
    <name type="scientific">Mycolicibacterium chubuense (strain NBB4)</name>
    <name type="common">Mycobacterium chubuense</name>
    <dbReference type="NCBI Taxonomy" id="710421"/>
    <lineage>
        <taxon>Bacteria</taxon>
        <taxon>Bacillati</taxon>
        <taxon>Actinomycetota</taxon>
        <taxon>Actinomycetes</taxon>
        <taxon>Mycobacteriales</taxon>
        <taxon>Mycobacteriaceae</taxon>
        <taxon>Mycolicibacterium</taxon>
    </lineage>
</organism>
<keyword evidence="3" id="KW-0408">Iron</keyword>